<dbReference type="EMBL" id="JAINUG010000116">
    <property type="protein sequence ID" value="KAJ8395487.1"/>
    <property type="molecule type" value="Genomic_DNA"/>
</dbReference>
<evidence type="ECO:0000313" key="2">
    <source>
        <dbReference type="Proteomes" id="UP001221898"/>
    </source>
</evidence>
<dbReference type="Proteomes" id="UP001221898">
    <property type="component" value="Unassembled WGS sequence"/>
</dbReference>
<proteinExistence type="predicted"/>
<protein>
    <submittedName>
        <fullName evidence="1">Uncharacterized protein</fullName>
    </submittedName>
</protein>
<keyword evidence="2" id="KW-1185">Reference proteome</keyword>
<sequence length="139" mass="15665">MSPSAPVLNARLRIVCRPSVLRLVALGCLFLFAQRLPISQFICRAIKTGSAARRQGPRLITGLLKCEEGGAILLGRSLANMRLCFLASALRWLWWRLALSLISGGLRDPSVDVRGGVWSVWRKWRKWRRAGHWMETGRA</sequence>
<reference evidence="1" key="1">
    <citation type="journal article" date="2023" name="Science">
        <title>Genome structures resolve the early diversification of teleost fishes.</title>
        <authorList>
            <person name="Parey E."/>
            <person name="Louis A."/>
            <person name="Montfort J."/>
            <person name="Bouchez O."/>
            <person name="Roques C."/>
            <person name="Iampietro C."/>
            <person name="Lluch J."/>
            <person name="Castinel A."/>
            <person name="Donnadieu C."/>
            <person name="Desvignes T."/>
            <person name="Floi Bucao C."/>
            <person name="Jouanno E."/>
            <person name="Wen M."/>
            <person name="Mejri S."/>
            <person name="Dirks R."/>
            <person name="Jansen H."/>
            <person name="Henkel C."/>
            <person name="Chen W.J."/>
            <person name="Zahm M."/>
            <person name="Cabau C."/>
            <person name="Klopp C."/>
            <person name="Thompson A.W."/>
            <person name="Robinson-Rechavi M."/>
            <person name="Braasch I."/>
            <person name="Lecointre G."/>
            <person name="Bobe J."/>
            <person name="Postlethwait J.H."/>
            <person name="Berthelot C."/>
            <person name="Roest Crollius H."/>
            <person name="Guiguen Y."/>
        </authorList>
    </citation>
    <scope>NUCLEOTIDE SEQUENCE</scope>
    <source>
        <strain evidence="1">NC1722</strain>
    </source>
</reference>
<accession>A0AAD7WFW2</accession>
<gene>
    <name evidence="1" type="ORF">AAFF_G00032210</name>
</gene>
<organism evidence="1 2">
    <name type="scientific">Aldrovandia affinis</name>
    <dbReference type="NCBI Taxonomy" id="143900"/>
    <lineage>
        <taxon>Eukaryota</taxon>
        <taxon>Metazoa</taxon>
        <taxon>Chordata</taxon>
        <taxon>Craniata</taxon>
        <taxon>Vertebrata</taxon>
        <taxon>Euteleostomi</taxon>
        <taxon>Actinopterygii</taxon>
        <taxon>Neopterygii</taxon>
        <taxon>Teleostei</taxon>
        <taxon>Notacanthiformes</taxon>
        <taxon>Halosauridae</taxon>
        <taxon>Aldrovandia</taxon>
    </lineage>
</organism>
<evidence type="ECO:0000313" key="1">
    <source>
        <dbReference type="EMBL" id="KAJ8395487.1"/>
    </source>
</evidence>
<name>A0AAD7WFW2_9TELE</name>
<comment type="caution">
    <text evidence="1">The sequence shown here is derived from an EMBL/GenBank/DDBJ whole genome shotgun (WGS) entry which is preliminary data.</text>
</comment>
<dbReference type="AlphaFoldDB" id="A0AAD7WFW2"/>